<reference evidence="2 3" key="1">
    <citation type="submission" date="2015-09" db="EMBL/GenBank/DDBJ databases">
        <title>Bacillus cereus food isolates.</title>
        <authorList>
            <person name="Boekhorst J."/>
        </authorList>
    </citation>
    <scope>NUCLEOTIDE SEQUENCE [LARGE SCALE GENOMIC DNA]</scope>
    <source>
        <strain evidence="2 3">B4088</strain>
    </source>
</reference>
<dbReference type="SUPFAM" id="SSF52490">
    <property type="entry name" value="Tubulin nucleotide-binding domain-like"/>
    <property type="match status" value="1"/>
</dbReference>
<evidence type="ECO:0000313" key="2">
    <source>
        <dbReference type="EMBL" id="KZD63360.1"/>
    </source>
</evidence>
<dbReference type="Gene3D" id="3.40.50.1440">
    <property type="entry name" value="Tubulin/FtsZ, GTPase domain"/>
    <property type="match status" value="2"/>
</dbReference>
<organism evidence="2 3">
    <name type="scientific">Bacillus cereus</name>
    <dbReference type="NCBI Taxonomy" id="1396"/>
    <lineage>
        <taxon>Bacteria</taxon>
        <taxon>Bacillati</taxon>
        <taxon>Bacillota</taxon>
        <taxon>Bacilli</taxon>
        <taxon>Bacillales</taxon>
        <taxon>Bacillaceae</taxon>
        <taxon>Bacillus</taxon>
        <taxon>Bacillus cereus group</taxon>
    </lineage>
</organism>
<dbReference type="Proteomes" id="UP000076482">
    <property type="component" value="Unassembled WGS sequence"/>
</dbReference>
<name>A0A164NCW4_BACCE</name>
<dbReference type="InterPro" id="IPR036525">
    <property type="entry name" value="Tubulin/FtsZ_GTPase_sf"/>
</dbReference>
<dbReference type="PATRIC" id="fig|1396.535.peg.3991"/>
<accession>A0A164NCW4</accession>
<evidence type="ECO:0000313" key="3">
    <source>
        <dbReference type="Proteomes" id="UP000076482"/>
    </source>
</evidence>
<dbReference type="EMBL" id="LJKE01000056">
    <property type="protein sequence ID" value="KZD63360.1"/>
    <property type="molecule type" value="Genomic_DNA"/>
</dbReference>
<dbReference type="RefSeq" id="WP_063261659.1">
    <property type="nucleotide sequence ID" value="NZ_LJKE01000056.1"/>
</dbReference>
<dbReference type="AlphaFoldDB" id="A0A164NCW4"/>
<protein>
    <submittedName>
        <fullName evidence="2">FtsZ/tubulin-related protein</fullName>
    </submittedName>
</protein>
<gene>
    <name evidence="2" type="ORF">B4088_3345</name>
</gene>
<feature type="region of interest" description="Disordered" evidence="1">
    <location>
        <begin position="473"/>
        <end position="492"/>
    </location>
</feature>
<evidence type="ECO:0000256" key="1">
    <source>
        <dbReference type="SAM" id="MobiDB-lite"/>
    </source>
</evidence>
<sequence length="509" mass="57590">MTANNTKHFTTSEPAINFTCIGLGQAGGRMVDEFAKIKNGGKSVYNCLALNSNKGDLKELKHILPANQICLSSLGGFGKNPQKAIEILDKNDDIRQELRDFISNRVRPADDCVLIFAGFGGGTGTSTLIKAIEDFFEEHNKPVLLEALKEIETEVGTQVLRSNLKEYMLEATKRAEDKLLKVGIVIAQPLESDGLDVLRQVHTFNQKVWKLVQDPMKGIPFVTYLDNEQFYNEFEALTEEERDFLQVNNFRDYGNKKFCQIFHELNTAPTVGGTSVVLDKQDFRRLILEHRGCLVINKISKPLDEVLNEKVIEKMFVETVEHSAFHEDISLISVEKVNGEEKQIAKKVYHLGILAVLAKDKEKEFSSNFIDRARKEISSKLPITGTFFSGFISGYTSFQTHTYAVYKTNALPRRVEKGIVEELGNQVQRFKNMEFQKTEFEQIGDFAFLAEDDPIDFEGFGLEKEDRLAEIAKRGAEKQGTDDPETETARKMLDEADFEDLLSIDITKL</sequence>
<proteinExistence type="predicted"/>
<comment type="caution">
    <text evidence="2">The sequence shown here is derived from an EMBL/GenBank/DDBJ whole genome shotgun (WGS) entry which is preliminary data.</text>
</comment>